<protein>
    <submittedName>
        <fullName evidence="3">Uncharacterized protein</fullName>
    </submittedName>
</protein>
<name>M3AWZ1_PSEFD</name>
<keyword evidence="2" id="KW-0812">Transmembrane</keyword>
<keyword evidence="4" id="KW-1185">Reference proteome</keyword>
<feature type="compositionally biased region" description="Low complexity" evidence="1">
    <location>
        <begin position="492"/>
        <end position="504"/>
    </location>
</feature>
<keyword evidence="2" id="KW-0472">Membrane</keyword>
<feature type="transmembrane region" description="Helical" evidence="2">
    <location>
        <begin position="171"/>
        <end position="192"/>
    </location>
</feature>
<dbReference type="RefSeq" id="XP_007927233.1">
    <property type="nucleotide sequence ID" value="XM_007929042.1"/>
</dbReference>
<accession>M3AWZ1</accession>
<dbReference type="VEuPathDB" id="FungiDB:MYCFIDRAFT_175211"/>
<dbReference type="KEGG" id="pfj:MYCFIDRAFT_175211"/>
<dbReference type="Proteomes" id="UP000016932">
    <property type="component" value="Unassembled WGS sequence"/>
</dbReference>
<dbReference type="EMBL" id="KB446559">
    <property type="protein sequence ID" value="EME81618.1"/>
    <property type="molecule type" value="Genomic_DNA"/>
</dbReference>
<proteinExistence type="predicted"/>
<sequence length="639" mass="71051">MYDMSWLILYVRTRHRPLEFMKCGVGSSADVRTQSTFQYHPIAPTGMQLMQPLTDLSLSARHERDMMAGRGTYQIPLLALPSSPLLAMYQPTAEVHERLSRPRDLRLTMHTPHDRFSSLIVSLDHRSPTNKLRSGSLEMGLRGSSEKSRPGRMRSRTSTLGRGSIVVCQNVLLWMSLYVAASTAYILILGVVSRARYGGTRLMSFAEHAVLILPLLSEHYHPSQSSVDAFQGLATHTLRLLVTIWMIACGLTITFTAARTPLCASSSVSPLDKGKTCIINRRCKYSAQRFDMTLTNDDSIVSGALFVLLHKVNEPYRCHLFGIVKEHKLLPMFLPYKQKKCHATFSEMSFKCRSSTSLSSRQQPPDQSTVPTPNQPHGHGLGIHTGRSSAPPSLLRPRPSLSSIRSHTSLYLPPPPSSPLPPLPAYIPPKHQTPPPSIHRAIHPPKRPYRPGDSVRILRPAPAHLDRTESFSSVYSRSTSGESRRSVDLPCSRTTSSRSTSTSTLKPSPLGIMTLAESPEVVSLRRTGLVEARRRRRSFSSSTTKMMENDAAAVGGRMGTLSDSSLAKPWDSRLKGYVESQNRIRELSRPVEIQPVLGNGYERKDRTGRIVNYDSTFFFRCFVGRGESASSFLGSTLKC</sequence>
<dbReference type="GeneID" id="19333350"/>
<evidence type="ECO:0000313" key="4">
    <source>
        <dbReference type="Proteomes" id="UP000016932"/>
    </source>
</evidence>
<feature type="region of interest" description="Disordered" evidence="1">
    <location>
        <begin position="355"/>
        <end position="510"/>
    </location>
</feature>
<gene>
    <name evidence="3" type="ORF">MYCFIDRAFT_175211</name>
</gene>
<feature type="compositionally biased region" description="Polar residues" evidence="1">
    <location>
        <begin position="355"/>
        <end position="372"/>
    </location>
</feature>
<feature type="region of interest" description="Disordered" evidence="1">
    <location>
        <begin position="131"/>
        <end position="157"/>
    </location>
</feature>
<organism evidence="3 4">
    <name type="scientific">Pseudocercospora fijiensis (strain CIRAD86)</name>
    <name type="common">Black leaf streak disease fungus</name>
    <name type="synonym">Mycosphaerella fijiensis</name>
    <dbReference type="NCBI Taxonomy" id="383855"/>
    <lineage>
        <taxon>Eukaryota</taxon>
        <taxon>Fungi</taxon>
        <taxon>Dikarya</taxon>
        <taxon>Ascomycota</taxon>
        <taxon>Pezizomycotina</taxon>
        <taxon>Dothideomycetes</taxon>
        <taxon>Dothideomycetidae</taxon>
        <taxon>Mycosphaerellales</taxon>
        <taxon>Mycosphaerellaceae</taxon>
        <taxon>Pseudocercospora</taxon>
    </lineage>
</organism>
<feature type="compositionally biased region" description="Polar residues" evidence="1">
    <location>
        <begin position="470"/>
        <end position="481"/>
    </location>
</feature>
<dbReference type="AlphaFoldDB" id="M3AWZ1"/>
<feature type="transmembrane region" description="Helical" evidence="2">
    <location>
        <begin position="240"/>
        <end position="258"/>
    </location>
</feature>
<feature type="compositionally biased region" description="Low complexity" evidence="1">
    <location>
        <begin position="387"/>
        <end position="411"/>
    </location>
</feature>
<feature type="compositionally biased region" description="Pro residues" evidence="1">
    <location>
        <begin position="412"/>
        <end position="437"/>
    </location>
</feature>
<keyword evidence="2" id="KW-1133">Transmembrane helix</keyword>
<feature type="compositionally biased region" description="Basic residues" evidence="1">
    <location>
        <begin position="440"/>
        <end position="449"/>
    </location>
</feature>
<dbReference type="HOGENOM" id="CLU_428352_0_0_1"/>
<reference evidence="3 4" key="1">
    <citation type="journal article" date="2012" name="PLoS Pathog.">
        <title>Diverse lifestyles and strategies of plant pathogenesis encoded in the genomes of eighteen Dothideomycetes fungi.</title>
        <authorList>
            <person name="Ohm R.A."/>
            <person name="Feau N."/>
            <person name="Henrissat B."/>
            <person name="Schoch C.L."/>
            <person name="Horwitz B.A."/>
            <person name="Barry K.W."/>
            <person name="Condon B.J."/>
            <person name="Copeland A.C."/>
            <person name="Dhillon B."/>
            <person name="Glaser F."/>
            <person name="Hesse C.N."/>
            <person name="Kosti I."/>
            <person name="LaButti K."/>
            <person name="Lindquist E.A."/>
            <person name="Lucas S."/>
            <person name="Salamov A.A."/>
            <person name="Bradshaw R.E."/>
            <person name="Ciuffetti L."/>
            <person name="Hamelin R.C."/>
            <person name="Kema G.H.J."/>
            <person name="Lawrence C."/>
            <person name="Scott J.A."/>
            <person name="Spatafora J.W."/>
            <person name="Turgeon B.G."/>
            <person name="de Wit P.J.G.M."/>
            <person name="Zhong S."/>
            <person name="Goodwin S.B."/>
            <person name="Grigoriev I.V."/>
        </authorList>
    </citation>
    <scope>NUCLEOTIDE SEQUENCE [LARGE SCALE GENOMIC DNA]</scope>
    <source>
        <strain evidence="3 4">CIRAD86</strain>
    </source>
</reference>
<dbReference type="eggNOG" id="ENOG502T1HR">
    <property type="taxonomic scope" value="Eukaryota"/>
</dbReference>
<evidence type="ECO:0000256" key="1">
    <source>
        <dbReference type="SAM" id="MobiDB-lite"/>
    </source>
</evidence>
<evidence type="ECO:0000256" key="2">
    <source>
        <dbReference type="SAM" id="Phobius"/>
    </source>
</evidence>
<dbReference type="OrthoDB" id="3649466at2759"/>
<evidence type="ECO:0000313" key="3">
    <source>
        <dbReference type="EMBL" id="EME81618.1"/>
    </source>
</evidence>